<dbReference type="InterPro" id="IPR017585">
    <property type="entry name" value="SAF_FlgA"/>
</dbReference>
<keyword evidence="2" id="KW-0969">Cilium</keyword>
<keyword evidence="2" id="KW-0966">Cell projection</keyword>
<evidence type="ECO:0000259" key="1">
    <source>
        <dbReference type="Pfam" id="PF13144"/>
    </source>
</evidence>
<dbReference type="RefSeq" id="WP_214534488.1">
    <property type="nucleotide sequence ID" value="NZ_JAHFVK010000001.1"/>
</dbReference>
<name>A0ABS5W1S5_9SPHN</name>
<feature type="domain" description="Flagella basal body P-ring formation protein FlgA SAF" evidence="1">
    <location>
        <begin position="71"/>
        <end position="150"/>
    </location>
</feature>
<dbReference type="Gene3D" id="2.30.30.760">
    <property type="match status" value="1"/>
</dbReference>
<organism evidence="2 3">
    <name type="scientific">Croceibacterium selenioxidans</name>
    <dbReference type="NCBI Taxonomy" id="2838833"/>
    <lineage>
        <taxon>Bacteria</taxon>
        <taxon>Pseudomonadati</taxon>
        <taxon>Pseudomonadota</taxon>
        <taxon>Alphaproteobacteria</taxon>
        <taxon>Sphingomonadales</taxon>
        <taxon>Erythrobacteraceae</taxon>
        <taxon>Croceibacterium</taxon>
    </lineage>
</organism>
<keyword evidence="2" id="KW-0282">Flagellum</keyword>
<gene>
    <name evidence="2" type="ORF">KK137_02600</name>
</gene>
<accession>A0ABS5W1S5</accession>
<dbReference type="Proteomes" id="UP000811255">
    <property type="component" value="Unassembled WGS sequence"/>
</dbReference>
<proteinExistence type="predicted"/>
<protein>
    <submittedName>
        <fullName evidence="2">Flagella basal body P-ring formation protein FlgA</fullName>
    </submittedName>
</protein>
<evidence type="ECO:0000313" key="3">
    <source>
        <dbReference type="Proteomes" id="UP000811255"/>
    </source>
</evidence>
<keyword evidence="3" id="KW-1185">Reference proteome</keyword>
<reference evidence="2 3" key="1">
    <citation type="submission" date="2021-05" db="EMBL/GenBank/DDBJ databases">
        <title>Croceibacterium sp. LX-88 genome sequence.</title>
        <authorList>
            <person name="Luo X."/>
        </authorList>
    </citation>
    <scope>NUCLEOTIDE SEQUENCE [LARGE SCALE GENOMIC DNA]</scope>
    <source>
        <strain evidence="2 3">LX-88</strain>
    </source>
</reference>
<evidence type="ECO:0000313" key="2">
    <source>
        <dbReference type="EMBL" id="MBT2133213.1"/>
    </source>
</evidence>
<comment type="caution">
    <text evidence="2">The sequence shown here is derived from an EMBL/GenBank/DDBJ whole genome shotgun (WGS) entry which is preliminary data.</text>
</comment>
<dbReference type="Pfam" id="PF13144">
    <property type="entry name" value="ChapFlgA"/>
    <property type="match status" value="1"/>
</dbReference>
<sequence length="157" mass="16200">MSAPALAAGVTDLSAIDRAVADFTGAAIGTPGGARLPVDRRLRLAECAPGMALEWYGRTRNTVIVQCPEPGGWRVFVPLVDGGNASASAVAAGPDVVSRGSRVTISVKGSGFTLSRQGEALEAGAVGEWIRVQPLDRKGDPLRAQVLRPGIVGMELP</sequence>
<dbReference type="EMBL" id="JAHFVK010000001">
    <property type="protein sequence ID" value="MBT2133213.1"/>
    <property type="molecule type" value="Genomic_DNA"/>
</dbReference>